<dbReference type="PANTHER" id="PTHR43214">
    <property type="entry name" value="TWO-COMPONENT RESPONSE REGULATOR"/>
    <property type="match status" value="1"/>
</dbReference>
<organism evidence="8 9">
    <name type="scientific">Paractinoplanes lichenicola</name>
    <dbReference type="NCBI Taxonomy" id="2802976"/>
    <lineage>
        <taxon>Bacteria</taxon>
        <taxon>Bacillati</taxon>
        <taxon>Actinomycetota</taxon>
        <taxon>Actinomycetes</taxon>
        <taxon>Micromonosporales</taxon>
        <taxon>Micromonosporaceae</taxon>
        <taxon>Paractinoplanes</taxon>
    </lineage>
</organism>
<dbReference type="Pfam" id="PF00072">
    <property type="entry name" value="Response_reg"/>
    <property type="match status" value="1"/>
</dbReference>
<dbReference type="InterPro" id="IPR016032">
    <property type="entry name" value="Sig_transdc_resp-reg_C-effctor"/>
</dbReference>
<keyword evidence="2" id="KW-0805">Transcription regulation</keyword>
<dbReference type="Pfam" id="PF00196">
    <property type="entry name" value="GerE"/>
    <property type="match status" value="1"/>
</dbReference>
<dbReference type="PROSITE" id="PS50043">
    <property type="entry name" value="HTH_LUXR_2"/>
    <property type="match status" value="1"/>
</dbReference>
<dbReference type="CDD" id="cd06170">
    <property type="entry name" value="LuxR_C_like"/>
    <property type="match status" value="1"/>
</dbReference>
<dbReference type="InterPro" id="IPR001789">
    <property type="entry name" value="Sig_transdc_resp-reg_receiver"/>
</dbReference>
<dbReference type="InterPro" id="IPR000792">
    <property type="entry name" value="Tscrpt_reg_LuxR_C"/>
</dbReference>
<evidence type="ECO:0000256" key="5">
    <source>
        <dbReference type="PROSITE-ProRule" id="PRU00169"/>
    </source>
</evidence>
<dbReference type="Gene3D" id="3.40.50.2300">
    <property type="match status" value="1"/>
</dbReference>
<dbReference type="EMBL" id="JAENHO010000001">
    <property type="protein sequence ID" value="MBL7253291.1"/>
    <property type="molecule type" value="Genomic_DNA"/>
</dbReference>
<evidence type="ECO:0000259" key="7">
    <source>
        <dbReference type="PROSITE" id="PS50110"/>
    </source>
</evidence>
<keyword evidence="9" id="KW-1185">Reference proteome</keyword>
<evidence type="ECO:0000313" key="9">
    <source>
        <dbReference type="Proteomes" id="UP000598996"/>
    </source>
</evidence>
<evidence type="ECO:0000256" key="3">
    <source>
        <dbReference type="ARBA" id="ARBA00023125"/>
    </source>
</evidence>
<dbReference type="Proteomes" id="UP000598996">
    <property type="component" value="Unassembled WGS sequence"/>
</dbReference>
<dbReference type="PRINTS" id="PR00038">
    <property type="entry name" value="HTHLUXR"/>
</dbReference>
<dbReference type="PANTHER" id="PTHR43214:SF24">
    <property type="entry name" value="TRANSCRIPTIONAL REGULATORY PROTEIN NARL-RELATED"/>
    <property type="match status" value="1"/>
</dbReference>
<dbReference type="SUPFAM" id="SSF46894">
    <property type="entry name" value="C-terminal effector domain of the bipartite response regulators"/>
    <property type="match status" value="1"/>
</dbReference>
<feature type="domain" description="Response regulatory" evidence="7">
    <location>
        <begin position="3"/>
        <end position="125"/>
    </location>
</feature>
<reference evidence="8 9" key="1">
    <citation type="submission" date="2021-01" db="EMBL/GenBank/DDBJ databases">
        <title>Actinoplanes sp. nov. LDG1-01 isolated from lichen.</title>
        <authorList>
            <person name="Saeng-In P."/>
            <person name="Phongsopitanun W."/>
            <person name="Kanchanasin P."/>
            <person name="Yuki M."/>
            <person name="Kudo T."/>
            <person name="Ohkuma M."/>
            <person name="Tanasupawat S."/>
        </authorList>
    </citation>
    <scope>NUCLEOTIDE SEQUENCE [LARGE SCALE GENOMIC DNA]</scope>
    <source>
        <strain evidence="8 9">LDG1-01</strain>
    </source>
</reference>
<sequence length="230" mass="24418">MIAVLVADDEELNRAFVKILLTREPDMEVVAEAVDGREAIDLSRRHRPDVVLMDLRMAVMDGIAATKVITGPDLIPGDPYHPRVAVLTISQEDGTVAEALRAGASGYLLKHCVRSGAIGHLATGIREIAGGGCFLHPAVTGAVIAAAASVAPEPGPPSPSVLDRLTPRELEILEHMARGYENGEIAARLFLSQATVRTHVSRVIMKLGVHGRTQAVVAAYQNRLLPAGPP</sequence>
<dbReference type="SMART" id="SM00421">
    <property type="entry name" value="HTH_LUXR"/>
    <property type="match status" value="1"/>
</dbReference>
<evidence type="ECO:0000256" key="4">
    <source>
        <dbReference type="ARBA" id="ARBA00023163"/>
    </source>
</evidence>
<feature type="domain" description="HTH luxR-type" evidence="6">
    <location>
        <begin position="158"/>
        <end position="223"/>
    </location>
</feature>
<name>A0ABS1VIK0_9ACTN</name>
<keyword evidence="4" id="KW-0804">Transcription</keyword>
<dbReference type="SMART" id="SM00448">
    <property type="entry name" value="REC"/>
    <property type="match status" value="1"/>
</dbReference>
<dbReference type="PROSITE" id="PS00622">
    <property type="entry name" value="HTH_LUXR_1"/>
    <property type="match status" value="1"/>
</dbReference>
<dbReference type="SUPFAM" id="SSF52172">
    <property type="entry name" value="CheY-like"/>
    <property type="match status" value="1"/>
</dbReference>
<evidence type="ECO:0000256" key="1">
    <source>
        <dbReference type="ARBA" id="ARBA00022553"/>
    </source>
</evidence>
<dbReference type="InterPro" id="IPR011006">
    <property type="entry name" value="CheY-like_superfamily"/>
</dbReference>
<dbReference type="CDD" id="cd17535">
    <property type="entry name" value="REC_NarL-like"/>
    <property type="match status" value="1"/>
</dbReference>
<dbReference type="RefSeq" id="WP_202989636.1">
    <property type="nucleotide sequence ID" value="NZ_JAENHO010000001.1"/>
</dbReference>
<comment type="caution">
    <text evidence="8">The sequence shown here is derived from an EMBL/GenBank/DDBJ whole genome shotgun (WGS) entry which is preliminary data.</text>
</comment>
<accession>A0ABS1VIK0</accession>
<proteinExistence type="predicted"/>
<protein>
    <submittedName>
        <fullName evidence="8">Response regulator transcription factor</fullName>
    </submittedName>
</protein>
<evidence type="ECO:0000259" key="6">
    <source>
        <dbReference type="PROSITE" id="PS50043"/>
    </source>
</evidence>
<evidence type="ECO:0000313" key="8">
    <source>
        <dbReference type="EMBL" id="MBL7253291.1"/>
    </source>
</evidence>
<dbReference type="InterPro" id="IPR058245">
    <property type="entry name" value="NreC/VraR/RcsB-like_REC"/>
</dbReference>
<evidence type="ECO:0000256" key="2">
    <source>
        <dbReference type="ARBA" id="ARBA00023015"/>
    </source>
</evidence>
<keyword evidence="1 5" id="KW-0597">Phosphoprotein</keyword>
<dbReference type="PROSITE" id="PS50110">
    <property type="entry name" value="RESPONSE_REGULATORY"/>
    <property type="match status" value="1"/>
</dbReference>
<gene>
    <name evidence="8" type="ORF">JKJ07_03105</name>
</gene>
<dbReference type="InterPro" id="IPR039420">
    <property type="entry name" value="WalR-like"/>
</dbReference>
<keyword evidence="3" id="KW-0238">DNA-binding</keyword>
<feature type="modified residue" description="4-aspartylphosphate" evidence="5">
    <location>
        <position position="54"/>
    </location>
</feature>